<dbReference type="Proteomes" id="UP000594621">
    <property type="component" value="Chromosome"/>
</dbReference>
<sequence>MTRYPITVAASVLALALVVSPSANVQAAELRLLAGGAMSAVWADIKPQFEQASGHKLEIFLGTTPNLIKEATSGKPFDVGVVPVEVMQDASARAKFVASPTIDIAHVGLGVAVQSGAQKPEIGNADALKATLLKAQSIASIPESATGYSIAKVFDRLGITEPMKAKMKAQPNPAQVVAVVAKGEVELGIFLINVLTAPGLEVVGPFPAELQQNVVFTAAIGSETKETTAAKDLIEYLKSPAAVAIIKSKGMNPG</sequence>
<feature type="signal peptide" evidence="1">
    <location>
        <begin position="1"/>
        <end position="27"/>
    </location>
</feature>
<dbReference type="SUPFAM" id="SSF53850">
    <property type="entry name" value="Periplasmic binding protein-like II"/>
    <property type="match status" value="1"/>
</dbReference>
<feature type="chain" id="PRO_5032580483" evidence="1">
    <location>
        <begin position="28"/>
        <end position="254"/>
    </location>
</feature>
<reference evidence="2 3" key="1">
    <citation type="submission" date="2020-09" db="EMBL/GenBank/DDBJ databases">
        <title>Complete genomes of bradyrhizobia occurring on native shrubby legumes in Australia.</title>
        <authorList>
            <person name="Lafay B."/>
        </authorList>
    </citation>
    <scope>NUCLEOTIDE SEQUENCE [LARGE SCALE GENOMIC DNA]</scope>
    <source>
        <strain evidence="2 3">BDV5040</strain>
    </source>
</reference>
<evidence type="ECO:0000313" key="2">
    <source>
        <dbReference type="EMBL" id="QPF92672.1"/>
    </source>
</evidence>
<proteinExistence type="predicted"/>
<dbReference type="PANTHER" id="PTHR30632">
    <property type="entry name" value="MOLYBDATE-BINDING PERIPLASMIC PROTEIN"/>
    <property type="match status" value="1"/>
</dbReference>
<dbReference type="KEGG" id="bcou:IC761_05140"/>
<evidence type="ECO:0000256" key="1">
    <source>
        <dbReference type="SAM" id="SignalP"/>
    </source>
</evidence>
<dbReference type="RefSeq" id="WP_195802207.1">
    <property type="nucleotide sequence ID" value="NZ_CP061379.1"/>
</dbReference>
<keyword evidence="3" id="KW-1185">Reference proteome</keyword>
<keyword evidence="1" id="KW-0732">Signal</keyword>
<gene>
    <name evidence="2" type="ORF">IC761_05140</name>
</gene>
<dbReference type="GO" id="GO:0030973">
    <property type="term" value="F:molybdate ion binding"/>
    <property type="evidence" value="ECO:0007669"/>
    <property type="project" value="TreeGrafter"/>
</dbReference>
<dbReference type="EMBL" id="CP061379">
    <property type="protein sequence ID" value="QPF92672.1"/>
    <property type="molecule type" value="Genomic_DNA"/>
</dbReference>
<dbReference type="AlphaFoldDB" id="A0A7S9D7J3"/>
<dbReference type="PANTHER" id="PTHR30632:SF11">
    <property type="entry name" value="BLR4797 PROTEIN"/>
    <property type="match status" value="1"/>
</dbReference>
<organism evidence="2 3">
    <name type="scientific">Bradyrhizobium commune</name>
    <dbReference type="NCBI Taxonomy" id="83627"/>
    <lineage>
        <taxon>Bacteria</taxon>
        <taxon>Pseudomonadati</taxon>
        <taxon>Pseudomonadota</taxon>
        <taxon>Alphaproteobacteria</taxon>
        <taxon>Hyphomicrobiales</taxon>
        <taxon>Nitrobacteraceae</taxon>
        <taxon>Bradyrhizobium</taxon>
    </lineage>
</organism>
<evidence type="ECO:0000313" key="3">
    <source>
        <dbReference type="Proteomes" id="UP000594621"/>
    </source>
</evidence>
<protein>
    <submittedName>
        <fullName evidence="2">Substrate-binding domain-containing protein</fullName>
    </submittedName>
</protein>
<dbReference type="Gene3D" id="3.40.190.10">
    <property type="entry name" value="Periplasmic binding protein-like II"/>
    <property type="match status" value="2"/>
</dbReference>
<name>A0A7S9D7J3_9BRAD</name>
<dbReference type="InterPro" id="IPR050682">
    <property type="entry name" value="ModA/WtpA"/>
</dbReference>
<dbReference type="GO" id="GO:0015689">
    <property type="term" value="P:molybdate ion transport"/>
    <property type="evidence" value="ECO:0007669"/>
    <property type="project" value="TreeGrafter"/>
</dbReference>
<dbReference type="Pfam" id="PF13531">
    <property type="entry name" value="SBP_bac_11"/>
    <property type="match status" value="1"/>
</dbReference>
<accession>A0A7S9D7J3</accession>